<dbReference type="eggNOG" id="ENOG5030HG7">
    <property type="taxonomic scope" value="Bacteria"/>
</dbReference>
<dbReference type="RefSeq" id="WP_143000957.1">
    <property type="nucleotide sequence ID" value="NZ_CBCSBQ010000012.1"/>
</dbReference>
<proteinExistence type="predicted"/>
<accession>A0A1G4W6Z9</accession>
<feature type="transmembrane region" description="Helical" evidence="1">
    <location>
        <begin position="376"/>
        <end position="400"/>
    </location>
</feature>
<feature type="chain" id="PRO_5010310613" evidence="2">
    <location>
        <begin position="20"/>
        <end position="478"/>
    </location>
</feature>
<keyword evidence="1" id="KW-0472">Membrane</keyword>
<feature type="signal peptide" evidence="2">
    <location>
        <begin position="1"/>
        <end position="19"/>
    </location>
</feature>
<organism evidence="3 4">
    <name type="scientific">Flavobacterium saliperosum</name>
    <dbReference type="NCBI Taxonomy" id="329186"/>
    <lineage>
        <taxon>Bacteria</taxon>
        <taxon>Pseudomonadati</taxon>
        <taxon>Bacteroidota</taxon>
        <taxon>Flavobacteriia</taxon>
        <taxon>Flavobacteriales</taxon>
        <taxon>Flavobacteriaceae</taxon>
        <taxon>Flavobacterium</taxon>
    </lineage>
</organism>
<evidence type="ECO:0000313" key="4">
    <source>
        <dbReference type="Proteomes" id="UP000182124"/>
    </source>
</evidence>
<dbReference type="AlphaFoldDB" id="A0A1G4W6Z9"/>
<keyword evidence="1" id="KW-0812">Transmembrane</keyword>
<dbReference type="EMBL" id="FMTY01000008">
    <property type="protein sequence ID" value="SCX17751.1"/>
    <property type="molecule type" value="Genomic_DNA"/>
</dbReference>
<gene>
    <name evidence="3" type="ORF">SAMN02927925_02571</name>
</gene>
<keyword evidence="1" id="KW-1133">Transmembrane helix</keyword>
<evidence type="ECO:0000256" key="1">
    <source>
        <dbReference type="SAM" id="Phobius"/>
    </source>
</evidence>
<dbReference type="Proteomes" id="UP000182124">
    <property type="component" value="Unassembled WGS sequence"/>
</dbReference>
<reference evidence="3 4" key="1">
    <citation type="submission" date="2016-10" db="EMBL/GenBank/DDBJ databases">
        <authorList>
            <person name="de Groot N.N."/>
        </authorList>
    </citation>
    <scope>NUCLEOTIDE SEQUENCE [LARGE SCALE GENOMIC DNA]</scope>
    <source>
        <strain evidence="3 4">CGMCC 1.3801</strain>
    </source>
</reference>
<protein>
    <submittedName>
        <fullName evidence="3">Uncharacterized protein</fullName>
    </submittedName>
</protein>
<dbReference type="STRING" id="329186.SAMN02927925_02571"/>
<evidence type="ECO:0000313" key="3">
    <source>
        <dbReference type="EMBL" id="SCX17751.1"/>
    </source>
</evidence>
<name>A0A1G4W6Z9_9FLAO</name>
<sequence>MKRFLFLLVLAMQTLTAFSQEIASELPINCDKKTDVFQIVEEKKNQALIFYTDKKKITALRLDNSLNIMDSIKVSRNPEELKTLLGYNINGNNYSILWSGSKSKNIAIQSFDFEKKETLVKHTTLDFENEKLFKKLTVNGVFYMLTIVKASNIINLYKFENDSFTKKTIDLSEKRFLGYENRFDLLYTIISENRLSDPAFTFELISNETPPSLVLSSSKRKIYSQENQIVLTLDVCKLYTQIIRINLNDFSAQCQFITQPKIQDTDYPTGDSNSFVLNDKIVQMRSKSDILLLKFKNQNGEELKSYELKADEEIPFKNSDIIQENGSVNNVRILDKSNQLIRKIDNLNPSISSYLLDDKIYLTIGGVSPPQNNNAVMYGGMIGGFTGAIIAVALTSNYSMNNLNSYNKRKVVYVNCVFDTDFNHIDTEMQKLAFDKVRFFAEEKKFYLGQTVFKMNNALYFGGYSPDKKKYLFYRFND</sequence>
<keyword evidence="2" id="KW-0732">Signal</keyword>
<evidence type="ECO:0000256" key="2">
    <source>
        <dbReference type="SAM" id="SignalP"/>
    </source>
</evidence>